<sequence length="622" mass="65853">MNVMWTALIALALCCIAPDTRAEGTIDPAVWGPYAQMAGKQATFRDDSGRTIHEEYRWIEPGRVLQHVQTRADGGKVVYQATISATGVPGQLDAIYETDWLKGPRVILLRGPSVALWADAILFQPAKQVALNPDGTWTERTVKLNPNLEVVQVKSVQPRSDVAALPPATASEQPAALATAATPAGAPTAASAPAVAASLPAPAVVAAPVSVPAATPIRITFGGMEEWIGKPLIGVQAGEIIELQRRSESELAVQFYSYTGTPISRYVFHADVDSGELVITEAPFTDAKQKWAQWQGQSLLLGSSTGRLLGGLNRYHTLTARRAGILVSWTYHRSNAIGMTTDEGDKTEEVFVPVTEALVAASATAQEEKQHMAALSAERRRQDQEDSARMAQAFIGGFVQGMGEAQQSYQQQDQKQAEFLRDTQSQVRAVEAYRRSQLQRAQAEQSAKSSTVAAPASVTAAPAATPGNSIATATSAKATATVPPKTSAAAAPKADAASSTSAQQDTRARQQAALAEAERKQQEDWQAYLQSEKAGIRLAAATCPGGQGRYYIGGKRPTQKSCVNVHYEARCPGTPSGQGARGTLANFVGGANCMGDTAALGGMLSCPAEQVRVDVLEVTGCT</sequence>
<dbReference type="Proteomes" id="UP000051802">
    <property type="component" value="Unassembled WGS sequence"/>
</dbReference>
<keyword evidence="4" id="KW-1185">Reference proteome</keyword>
<organism evidence="3 4">
    <name type="scientific">Stenotrophomonas panacihumi</name>
    <dbReference type="NCBI Taxonomy" id="676599"/>
    <lineage>
        <taxon>Bacteria</taxon>
        <taxon>Pseudomonadati</taxon>
        <taxon>Pseudomonadota</taxon>
        <taxon>Gammaproteobacteria</taxon>
        <taxon>Lysobacterales</taxon>
        <taxon>Lysobacteraceae</taxon>
        <taxon>Stenotrophomonas</taxon>
    </lineage>
</organism>
<accession>A0A0R0A7D9</accession>
<name>A0A0R0A7D9_9GAMM</name>
<evidence type="ECO:0000313" key="3">
    <source>
        <dbReference type="EMBL" id="KRG40829.1"/>
    </source>
</evidence>
<gene>
    <name evidence="3" type="ORF">ARC20_12450</name>
</gene>
<proteinExistence type="predicted"/>
<comment type="caution">
    <text evidence="3">The sequence shown here is derived from an EMBL/GenBank/DDBJ whole genome shotgun (WGS) entry which is preliminary data.</text>
</comment>
<feature type="compositionally biased region" description="Low complexity" evidence="1">
    <location>
        <begin position="475"/>
        <end position="515"/>
    </location>
</feature>
<dbReference type="EMBL" id="LLXU01000093">
    <property type="protein sequence ID" value="KRG40829.1"/>
    <property type="molecule type" value="Genomic_DNA"/>
</dbReference>
<protein>
    <submittedName>
        <fullName evidence="3">Uncharacterized protein</fullName>
    </submittedName>
</protein>
<evidence type="ECO:0000256" key="1">
    <source>
        <dbReference type="SAM" id="MobiDB-lite"/>
    </source>
</evidence>
<evidence type="ECO:0000256" key="2">
    <source>
        <dbReference type="SAM" id="SignalP"/>
    </source>
</evidence>
<reference evidence="3 4" key="1">
    <citation type="submission" date="2015-10" db="EMBL/GenBank/DDBJ databases">
        <title>Genome sequencing and analysis of members of genus Stenotrophomonas.</title>
        <authorList>
            <person name="Patil P.P."/>
            <person name="Midha S."/>
            <person name="Patil P.B."/>
        </authorList>
    </citation>
    <scope>NUCLEOTIDE SEQUENCE [LARGE SCALE GENOMIC DNA]</scope>
    <source>
        <strain evidence="3 4">JCM 16536</strain>
    </source>
</reference>
<keyword evidence="2" id="KW-0732">Signal</keyword>
<feature type="signal peptide" evidence="2">
    <location>
        <begin position="1"/>
        <end position="22"/>
    </location>
</feature>
<feature type="chain" id="PRO_5006390354" evidence="2">
    <location>
        <begin position="23"/>
        <end position="622"/>
    </location>
</feature>
<evidence type="ECO:0000313" key="4">
    <source>
        <dbReference type="Proteomes" id="UP000051802"/>
    </source>
</evidence>
<dbReference type="AlphaFoldDB" id="A0A0R0A7D9"/>
<feature type="region of interest" description="Disordered" evidence="1">
    <location>
        <begin position="475"/>
        <end position="518"/>
    </location>
</feature>